<evidence type="ECO:0000256" key="1">
    <source>
        <dbReference type="SAM" id="MobiDB-lite"/>
    </source>
</evidence>
<evidence type="ECO:0000313" key="2">
    <source>
        <dbReference type="EMBL" id="AEK10297.1"/>
    </source>
</evidence>
<accession>G1D699</accession>
<organism evidence="2 3">
    <name type="scientific">Mycobacterium phage SirHarley</name>
    <dbReference type="NCBI Taxonomy" id="1034117"/>
    <lineage>
        <taxon>Viruses</taxon>
        <taxon>Duplodnaviria</taxon>
        <taxon>Heunggongvirae</taxon>
        <taxon>Uroviricota</taxon>
        <taxon>Caudoviricetes</taxon>
        <taxon>Dclasvirinae</taxon>
        <taxon>Plotvirus</taxon>
        <taxon>Plotvirus plot</taxon>
    </lineage>
</organism>
<feature type="region of interest" description="Disordered" evidence="1">
    <location>
        <begin position="15"/>
        <end position="40"/>
    </location>
</feature>
<gene>
    <name evidence="2" type="primary">89</name>
    <name evidence="2" type="ORF">PBI_SIRHARLEY_89</name>
</gene>
<evidence type="ECO:0000313" key="3">
    <source>
        <dbReference type="Proteomes" id="UP000008416"/>
    </source>
</evidence>
<sequence length="40" mass="4762">MNDMDVELMMAVRKQRATWPRRGGWKPHPTDKPKAEPDKR</sequence>
<proteinExistence type="predicted"/>
<dbReference type="EMBL" id="JF937107">
    <property type="protein sequence ID" value="AEK10297.1"/>
    <property type="molecule type" value="Genomic_DNA"/>
</dbReference>
<reference evidence="2 3" key="1">
    <citation type="journal article" date="2012" name="J. Virol.">
        <title>Complete Genome Sequences of 138 Mycobacteriophages.</title>
        <authorList>
            <consortium name="the Science Education Alliance Phage Hunters Advancing Genomics and Evolutionary Science Program"/>
            <consortium name="the KwaZulu-Natal Research Institute for Tuberculosis and HIV Mycobacterial Genetics Course Students"/>
            <consortium name="the Phage Hunters Integrating Research and Education Program"/>
            <person name="Hatfull G.F."/>
        </authorList>
    </citation>
    <scope>NUCLEOTIDE SEQUENCE [LARGE SCALE GENOMIC DNA]</scope>
</reference>
<protein>
    <submittedName>
        <fullName evidence="2">Uncharacterized protein</fullName>
    </submittedName>
</protein>
<dbReference type="Proteomes" id="UP000008416">
    <property type="component" value="Segment"/>
</dbReference>
<feature type="compositionally biased region" description="Basic and acidic residues" evidence="1">
    <location>
        <begin position="28"/>
        <end position="40"/>
    </location>
</feature>
<name>G1D699_9CAUD</name>